<keyword evidence="2" id="KW-1185">Reference proteome</keyword>
<evidence type="ECO:0000313" key="1">
    <source>
        <dbReference type="EMBL" id="GAA3185247.1"/>
    </source>
</evidence>
<dbReference type="EMBL" id="BAAAVV010000021">
    <property type="protein sequence ID" value="GAA3185247.1"/>
    <property type="molecule type" value="Genomic_DNA"/>
</dbReference>
<comment type="caution">
    <text evidence="1">The sequence shown here is derived from an EMBL/GenBank/DDBJ whole genome shotgun (WGS) entry which is preliminary data.</text>
</comment>
<proteinExistence type="predicted"/>
<gene>
    <name evidence="1" type="ORF">GCM10010531_44330</name>
</gene>
<reference evidence="2" key="1">
    <citation type="journal article" date="2019" name="Int. J. Syst. Evol. Microbiol.">
        <title>The Global Catalogue of Microorganisms (GCM) 10K type strain sequencing project: providing services to taxonomists for standard genome sequencing and annotation.</title>
        <authorList>
            <consortium name="The Broad Institute Genomics Platform"/>
            <consortium name="The Broad Institute Genome Sequencing Center for Infectious Disease"/>
            <person name="Wu L."/>
            <person name="Ma J."/>
        </authorList>
    </citation>
    <scope>NUCLEOTIDE SEQUENCE [LARGE SCALE GENOMIC DNA]</scope>
    <source>
        <strain evidence="2">JCM 15614</strain>
    </source>
</reference>
<accession>A0ABP6PVB6</accession>
<evidence type="ECO:0000313" key="2">
    <source>
        <dbReference type="Proteomes" id="UP001499924"/>
    </source>
</evidence>
<organism evidence="1 2">
    <name type="scientific">Blastococcus jejuensis</name>
    <dbReference type="NCBI Taxonomy" id="351224"/>
    <lineage>
        <taxon>Bacteria</taxon>
        <taxon>Bacillati</taxon>
        <taxon>Actinomycetota</taxon>
        <taxon>Actinomycetes</taxon>
        <taxon>Geodermatophilales</taxon>
        <taxon>Geodermatophilaceae</taxon>
        <taxon>Blastococcus</taxon>
    </lineage>
</organism>
<dbReference type="RefSeq" id="WP_344691482.1">
    <property type="nucleotide sequence ID" value="NZ_BAAAVV010000021.1"/>
</dbReference>
<name>A0ABP6PVB6_9ACTN</name>
<sequence>MNRDQAETTGLVEPFRNEPNSDQCLWRSALAGAPAGEAIVLHSETLGVATIDAYAGVQTPEGIAIGSSLAAVERAYPDFELNGATGRGYARVPGNSQAVYRLAFADATVVELTLQYENQNCYE</sequence>
<dbReference type="Proteomes" id="UP001499924">
    <property type="component" value="Unassembled WGS sequence"/>
</dbReference>
<protein>
    <submittedName>
        <fullName evidence="1">Uncharacterized protein</fullName>
    </submittedName>
</protein>